<feature type="region of interest" description="Disordered" evidence="4">
    <location>
        <begin position="19"/>
        <end position="39"/>
    </location>
</feature>
<evidence type="ECO:0000256" key="3">
    <source>
        <dbReference type="RuleBase" id="RU367127"/>
    </source>
</evidence>
<dbReference type="Proteomes" id="UP000685013">
    <property type="component" value="Chromosome 18"/>
</dbReference>
<sequence length="114" mass="12930">MSGGRNRLPFTGFHSLQLSGKSWSTKPSSSSTWPPASLSHPICSSPSTQPLSTLLSFPPSFPTNMHVGWNYLQMGYGRKIDPKPRRCRRTDGKKWRCSKEAFQASKYYERHAPR</sequence>
<dbReference type="EMBL" id="JAGKQH010000018">
    <property type="protein sequence ID" value="KAG6573628.1"/>
    <property type="molecule type" value="Genomic_DNA"/>
</dbReference>
<comment type="similarity">
    <text evidence="3">Belongs to the GRF family.</text>
</comment>
<feature type="non-terminal residue" evidence="6">
    <location>
        <position position="1"/>
    </location>
</feature>
<keyword evidence="3" id="KW-0010">Activator</keyword>
<comment type="caution">
    <text evidence="6">The sequence shown here is derived from an EMBL/GenBank/DDBJ whole genome shotgun (WGS) entry which is preliminary data.</text>
</comment>
<keyword evidence="7" id="KW-1185">Reference proteome</keyword>
<dbReference type="InterPro" id="IPR031137">
    <property type="entry name" value="GRF"/>
</dbReference>
<evidence type="ECO:0000256" key="2">
    <source>
        <dbReference type="PROSITE-ProRule" id="PRU01002"/>
    </source>
</evidence>
<dbReference type="Pfam" id="PF08879">
    <property type="entry name" value="WRC"/>
    <property type="match status" value="1"/>
</dbReference>
<keyword evidence="3" id="KW-0805">Transcription regulation</keyword>
<dbReference type="PANTHER" id="PTHR31602:SF46">
    <property type="entry name" value="GROWTH-REGULATING FACTOR 6"/>
    <property type="match status" value="1"/>
</dbReference>
<comment type="caution">
    <text evidence="2">Lacks conserved residue(s) required for the propagation of feature annotation.</text>
</comment>
<proteinExistence type="inferred from homology"/>
<evidence type="ECO:0000256" key="4">
    <source>
        <dbReference type="SAM" id="MobiDB-lite"/>
    </source>
</evidence>
<evidence type="ECO:0000313" key="7">
    <source>
        <dbReference type="Proteomes" id="UP000685013"/>
    </source>
</evidence>
<reference evidence="6 7" key="1">
    <citation type="journal article" date="2021" name="Hortic Res">
        <title>The domestication of Cucurbita argyrosperma as revealed by the genome of its wild relative.</title>
        <authorList>
            <person name="Barrera-Redondo J."/>
            <person name="Sanchez-de la Vega G."/>
            <person name="Aguirre-Liguori J.A."/>
            <person name="Castellanos-Morales G."/>
            <person name="Gutierrez-Guerrero Y.T."/>
            <person name="Aguirre-Dugua X."/>
            <person name="Aguirre-Planter E."/>
            <person name="Tenaillon M.I."/>
            <person name="Lira-Saade R."/>
            <person name="Eguiarte L.E."/>
        </authorList>
    </citation>
    <scope>NUCLEOTIDE SEQUENCE [LARGE SCALE GENOMIC DNA]</scope>
    <source>
        <strain evidence="6">JBR-2021</strain>
    </source>
</reference>
<dbReference type="PANTHER" id="PTHR31602">
    <property type="entry name" value="GROWTH-REGULATING FACTOR 5"/>
    <property type="match status" value="1"/>
</dbReference>
<evidence type="ECO:0000259" key="5">
    <source>
        <dbReference type="PROSITE" id="PS51667"/>
    </source>
</evidence>
<organism evidence="6 7">
    <name type="scientific">Cucurbita argyrosperma subsp. sororia</name>
    <dbReference type="NCBI Taxonomy" id="37648"/>
    <lineage>
        <taxon>Eukaryota</taxon>
        <taxon>Viridiplantae</taxon>
        <taxon>Streptophyta</taxon>
        <taxon>Embryophyta</taxon>
        <taxon>Tracheophyta</taxon>
        <taxon>Spermatophyta</taxon>
        <taxon>Magnoliopsida</taxon>
        <taxon>eudicotyledons</taxon>
        <taxon>Gunneridae</taxon>
        <taxon>Pentapetalae</taxon>
        <taxon>rosids</taxon>
        <taxon>fabids</taxon>
        <taxon>Cucurbitales</taxon>
        <taxon>Cucurbitaceae</taxon>
        <taxon>Cucurbiteae</taxon>
        <taxon>Cucurbita</taxon>
    </lineage>
</organism>
<dbReference type="GO" id="GO:0005524">
    <property type="term" value="F:ATP binding"/>
    <property type="evidence" value="ECO:0007669"/>
    <property type="project" value="UniProtKB-UniRule"/>
</dbReference>
<protein>
    <recommendedName>
        <fullName evidence="3">Growth-regulating factor</fullName>
    </recommendedName>
</protein>
<gene>
    <name evidence="6" type="primary">GRF6</name>
    <name evidence="6" type="ORF">SDJN03_27515</name>
</gene>
<feature type="domain" description="WRC" evidence="5">
    <location>
        <begin position="81"/>
        <end position="114"/>
    </location>
</feature>
<evidence type="ECO:0000256" key="1">
    <source>
        <dbReference type="ARBA" id="ARBA00023242"/>
    </source>
</evidence>
<dbReference type="GO" id="GO:0032502">
    <property type="term" value="P:developmental process"/>
    <property type="evidence" value="ECO:0007669"/>
    <property type="project" value="InterPro"/>
</dbReference>
<comment type="subcellular location">
    <subcellularLocation>
        <location evidence="3">Nucleus</location>
    </subcellularLocation>
</comment>
<dbReference type="InterPro" id="IPR014977">
    <property type="entry name" value="WRC_dom"/>
</dbReference>
<keyword evidence="3" id="KW-0804">Transcription</keyword>
<accession>A0AAV6M200</accession>
<dbReference type="AlphaFoldDB" id="A0AAV6M200"/>
<dbReference type="PROSITE" id="PS51667">
    <property type="entry name" value="WRC"/>
    <property type="match status" value="1"/>
</dbReference>
<name>A0AAV6M200_9ROSI</name>
<keyword evidence="1 3" id="KW-0539">Nucleus</keyword>
<comment type="domain">
    <text evidence="3">The QLQ domain and WRC domain may be involved in protein-protein interaction and DNA-binding, respectively.</text>
</comment>
<evidence type="ECO:0000313" key="6">
    <source>
        <dbReference type="EMBL" id="KAG6573628.1"/>
    </source>
</evidence>
<comment type="function">
    <text evidence="3">Transcription activator.</text>
</comment>
<dbReference type="GO" id="GO:0005634">
    <property type="term" value="C:nucleus"/>
    <property type="evidence" value="ECO:0007669"/>
    <property type="project" value="UniProtKB-SubCell"/>
</dbReference>
<dbReference type="GO" id="GO:0006351">
    <property type="term" value="P:DNA-templated transcription"/>
    <property type="evidence" value="ECO:0007669"/>
    <property type="project" value="UniProtKB-UniRule"/>
</dbReference>